<keyword evidence="2" id="KW-1185">Reference proteome</keyword>
<evidence type="ECO:0000313" key="2">
    <source>
        <dbReference type="Proteomes" id="UP001162992"/>
    </source>
</evidence>
<name>A0ACC2DID2_DIPCM</name>
<dbReference type="Proteomes" id="UP001162992">
    <property type="component" value="Chromosome 6"/>
</dbReference>
<reference evidence="2" key="1">
    <citation type="journal article" date="2024" name="Proc. Natl. Acad. Sci. U.S.A.">
        <title>Extraordinary preservation of gene collinearity over three hundred million years revealed in homosporous lycophytes.</title>
        <authorList>
            <person name="Li C."/>
            <person name="Wickell D."/>
            <person name="Kuo L.Y."/>
            <person name="Chen X."/>
            <person name="Nie B."/>
            <person name="Liao X."/>
            <person name="Peng D."/>
            <person name="Ji J."/>
            <person name="Jenkins J."/>
            <person name="Williams M."/>
            <person name="Shu S."/>
            <person name="Plott C."/>
            <person name="Barry K."/>
            <person name="Rajasekar S."/>
            <person name="Grimwood J."/>
            <person name="Han X."/>
            <person name="Sun S."/>
            <person name="Hou Z."/>
            <person name="He W."/>
            <person name="Dai G."/>
            <person name="Sun C."/>
            <person name="Schmutz J."/>
            <person name="Leebens-Mack J.H."/>
            <person name="Li F.W."/>
            <person name="Wang L."/>
        </authorList>
    </citation>
    <scope>NUCLEOTIDE SEQUENCE [LARGE SCALE GENOMIC DNA]</scope>
    <source>
        <strain evidence="2">cv. PW_Plant_1</strain>
    </source>
</reference>
<proteinExistence type="predicted"/>
<comment type="caution">
    <text evidence="1">The sequence shown here is derived from an EMBL/GenBank/DDBJ whole genome shotgun (WGS) entry which is preliminary data.</text>
</comment>
<protein>
    <submittedName>
        <fullName evidence="1">Uncharacterized protein</fullName>
    </submittedName>
</protein>
<organism evidence="1 2">
    <name type="scientific">Diphasiastrum complanatum</name>
    <name type="common">Issler's clubmoss</name>
    <name type="synonym">Lycopodium complanatum</name>
    <dbReference type="NCBI Taxonomy" id="34168"/>
    <lineage>
        <taxon>Eukaryota</taxon>
        <taxon>Viridiplantae</taxon>
        <taxon>Streptophyta</taxon>
        <taxon>Embryophyta</taxon>
        <taxon>Tracheophyta</taxon>
        <taxon>Lycopodiopsida</taxon>
        <taxon>Lycopodiales</taxon>
        <taxon>Lycopodiaceae</taxon>
        <taxon>Lycopodioideae</taxon>
        <taxon>Diphasiastrum</taxon>
    </lineage>
</organism>
<accession>A0ACC2DID2</accession>
<gene>
    <name evidence="1" type="ORF">O6H91_06G124700</name>
</gene>
<dbReference type="EMBL" id="CM055097">
    <property type="protein sequence ID" value="KAJ7554099.1"/>
    <property type="molecule type" value="Genomic_DNA"/>
</dbReference>
<evidence type="ECO:0000313" key="1">
    <source>
        <dbReference type="EMBL" id="KAJ7554099.1"/>
    </source>
</evidence>
<sequence length="445" mass="48795">MLELMMADSGLVMSKSPEKQASLFSFPGSVSCSVCLELITDAGERSFAKLKCGHHFHLDCIGSAFNAKGSMQCPNCRCVEEGQWHFKNGCHSFEDYVVDGLSYEDDFEVYAGIADLFHPPEELHSSHLHGAAHSLLPHQHVSVTLEGANPPANPNLVVNVLYGEHGGSSNPVRTCPYLAAQRVQHLRHMQFLDGNAGIPHIHEMGLHMAGGSHLGGNLTRTQRVSDRTVWNPHGRGPLASSNSAINIVYTEPPILPHERVRRSNRASGNLVPENYNLAFGQARSHRRLPDFGTGSLAMTSVMPNQGFEEPVSSMQTAASPALHNRLNGINQRPRHRESPILSPGGHSSDFFSERGWGAPWNMTSRVGGDSAGGLSGMDAARWNGSVQGHSWQRDRNRGSPWASHDLESCWNWFHSHGFSQPYGDVTSSIYYENNFRAADGTHPPM</sequence>